<dbReference type="InterPro" id="IPR004181">
    <property type="entry name" value="Znf_MIZ"/>
</dbReference>
<evidence type="ECO:0000256" key="2">
    <source>
        <dbReference type="ARBA" id="ARBA00022771"/>
    </source>
</evidence>
<dbReference type="KEGG" id="ptm:GSPATT00037614001"/>
<dbReference type="Proteomes" id="UP000000600">
    <property type="component" value="Unassembled WGS sequence"/>
</dbReference>
<dbReference type="OrthoDB" id="28127at2759"/>
<dbReference type="GO" id="GO:0016925">
    <property type="term" value="P:protein sumoylation"/>
    <property type="evidence" value="ECO:0000318"/>
    <property type="project" value="GO_Central"/>
</dbReference>
<dbReference type="GO" id="GO:0000785">
    <property type="term" value="C:chromatin"/>
    <property type="evidence" value="ECO:0000318"/>
    <property type="project" value="GO_Central"/>
</dbReference>
<accession>A0CEG0</accession>
<evidence type="ECO:0000256" key="3">
    <source>
        <dbReference type="ARBA" id="ARBA00022833"/>
    </source>
</evidence>
<dbReference type="GO" id="GO:0061665">
    <property type="term" value="F:SUMO ligase activity"/>
    <property type="evidence" value="ECO:0000318"/>
    <property type="project" value="GO_Central"/>
</dbReference>
<proteinExistence type="predicted"/>
<dbReference type="InParanoid" id="A0CEG0"/>
<dbReference type="EMBL" id="CT868065">
    <property type="protein sequence ID" value="CAK69177.1"/>
    <property type="molecule type" value="Genomic_DNA"/>
</dbReference>
<dbReference type="PANTHER" id="PTHR10782">
    <property type="entry name" value="ZINC FINGER MIZ DOMAIN-CONTAINING PROTEIN"/>
    <property type="match status" value="1"/>
</dbReference>
<dbReference type="Gene3D" id="3.30.40.10">
    <property type="entry name" value="Zinc/RING finger domain, C3HC4 (zinc finger)"/>
    <property type="match status" value="4"/>
</dbReference>
<evidence type="ECO:0000313" key="5">
    <source>
        <dbReference type="EMBL" id="CAK69177.1"/>
    </source>
</evidence>
<keyword evidence="6" id="KW-1185">Reference proteome</keyword>
<organism evidence="5 6">
    <name type="scientific">Paramecium tetraurelia</name>
    <dbReference type="NCBI Taxonomy" id="5888"/>
    <lineage>
        <taxon>Eukaryota</taxon>
        <taxon>Sar</taxon>
        <taxon>Alveolata</taxon>
        <taxon>Ciliophora</taxon>
        <taxon>Intramacronucleata</taxon>
        <taxon>Oligohymenophorea</taxon>
        <taxon>Peniculida</taxon>
        <taxon>Parameciidae</taxon>
        <taxon>Paramecium</taxon>
    </lineage>
</organism>
<evidence type="ECO:0000259" key="4">
    <source>
        <dbReference type="Pfam" id="PF02891"/>
    </source>
</evidence>
<keyword evidence="2" id="KW-0863">Zinc-finger</keyword>
<feature type="domain" description="SP-RING-type" evidence="4">
    <location>
        <begin position="487"/>
        <end position="538"/>
    </location>
</feature>
<protein>
    <recommendedName>
        <fullName evidence="4">SP-RING-type domain-containing protein</fullName>
    </recommendedName>
</protein>
<keyword evidence="3" id="KW-0862">Zinc</keyword>
<dbReference type="InterPro" id="IPR013083">
    <property type="entry name" value="Znf_RING/FYVE/PHD"/>
</dbReference>
<name>A0CEG0_PARTE</name>
<reference evidence="5 6" key="1">
    <citation type="journal article" date="2006" name="Nature">
        <title>Global trends of whole-genome duplications revealed by the ciliate Paramecium tetraurelia.</title>
        <authorList>
            <consortium name="Genoscope"/>
            <person name="Aury J.-M."/>
            <person name="Jaillon O."/>
            <person name="Duret L."/>
            <person name="Noel B."/>
            <person name="Jubin C."/>
            <person name="Porcel B.M."/>
            <person name="Segurens B."/>
            <person name="Daubin V."/>
            <person name="Anthouard V."/>
            <person name="Aiach N."/>
            <person name="Arnaiz O."/>
            <person name="Billaut A."/>
            <person name="Beisson J."/>
            <person name="Blanc I."/>
            <person name="Bouhouche K."/>
            <person name="Camara F."/>
            <person name="Duharcourt S."/>
            <person name="Guigo R."/>
            <person name="Gogendeau D."/>
            <person name="Katinka M."/>
            <person name="Keller A.-M."/>
            <person name="Kissmehl R."/>
            <person name="Klotz C."/>
            <person name="Koll F."/>
            <person name="Le Moue A."/>
            <person name="Lepere C."/>
            <person name="Malinsky S."/>
            <person name="Nowacki M."/>
            <person name="Nowak J.K."/>
            <person name="Plattner H."/>
            <person name="Poulain J."/>
            <person name="Ruiz F."/>
            <person name="Serrano V."/>
            <person name="Zagulski M."/>
            <person name="Dessen P."/>
            <person name="Betermier M."/>
            <person name="Weissenbach J."/>
            <person name="Scarpelli C."/>
            <person name="Schachter V."/>
            <person name="Sperling L."/>
            <person name="Meyer E."/>
            <person name="Cohen J."/>
            <person name="Wincker P."/>
        </authorList>
    </citation>
    <scope>NUCLEOTIDE SEQUENCE [LARGE SCALE GENOMIC DNA]</scope>
    <source>
        <strain evidence="5 6">Stock d4-2</strain>
    </source>
</reference>
<dbReference type="HOGENOM" id="CLU_473688_0_0_1"/>
<dbReference type="GeneID" id="5022359"/>
<evidence type="ECO:0000313" key="6">
    <source>
        <dbReference type="Proteomes" id="UP000000600"/>
    </source>
</evidence>
<gene>
    <name evidence="5" type="ORF">GSPATT00037614001</name>
</gene>
<dbReference type="AlphaFoldDB" id="A0CEG0"/>
<keyword evidence="1" id="KW-0479">Metal-binding</keyword>
<sequence length="583" mass="68987">MNTEANTPKPAQVLMEIPTIILEVKKAHEQYPNIEKEFEERTKKFSNLTQTMTVNFECSLSKEPIKYAVYLAECFKSFRHYDTLIDLEQFLKLYFSNATQQAAKVLQCPICKSQTKFEKIEQAFFPHLLINQLRSKKQCGEFPQHMMYNFVDKTFYPLHKGKMGSLQNAYFEQIAKLMKKEIMPQSQFYQLVQKWNANFNFLFYNNCSLSSMKVMIPVRSQNCNHFEVYDLTALLHHFDKKEKQFKCKRPDCNSIIKEEDLCLDQDLFNSCLKSYSFRFSFIYNKEKRQLEDILEEKQDINLIKYRSFTKLSEYLNYQSKIYKIVDQIYTSLINQEKTEEFYQKHSLDKIASEKLEFKFCQFTGQRIELPCRCIRCEQIQTCDLRYMSCILYQFQNPAEGKMAGNIIDHCPLCKNPFTKKQKPKDTALHEQVYVDVKMMNFITITTGFVNINQKDFINYLNNKLITKVIVKNDQESILKGKQAITTIQLKCPISKKKILRPIRGNNCTHAQPFDQGIIDLHQNGTIDLNQIKCPICQTKFDYFIEDNFLKDQLQIFFSYNLEECDAVRLSIMNDKIQIKPRNQ</sequence>
<dbReference type="OMA" id="CRCIRCE"/>
<dbReference type="RefSeq" id="XP_001436574.1">
    <property type="nucleotide sequence ID" value="XM_001436537.1"/>
</dbReference>
<dbReference type="PANTHER" id="PTHR10782:SF4">
    <property type="entry name" value="TONALLI, ISOFORM E"/>
    <property type="match status" value="1"/>
</dbReference>
<evidence type="ECO:0000256" key="1">
    <source>
        <dbReference type="ARBA" id="ARBA00022723"/>
    </source>
</evidence>
<dbReference type="Pfam" id="PF02891">
    <property type="entry name" value="zf-MIZ"/>
    <property type="match status" value="1"/>
</dbReference>
<dbReference type="GO" id="GO:0008270">
    <property type="term" value="F:zinc ion binding"/>
    <property type="evidence" value="ECO:0007669"/>
    <property type="project" value="UniProtKB-KW"/>
</dbReference>